<dbReference type="InterPro" id="IPR035466">
    <property type="entry name" value="GlmS/AgaS_SIS"/>
</dbReference>
<name>A0A1I6NTC7_9CAUL</name>
<dbReference type="GO" id="GO:0097367">
    <property type="term" value="F:carbohydrate derivative binding"/>
    <property type="evidence" value="ECO:0007669"/>
    <property type="project" value="InterPro"/>
</dbReference>
<dbReference type="GO" id="GO:0005829">
    <property type="term" value="C:cytosol"/>
    <property type="evidence" value="ECO:0007669"/>
    <property type="project" value="TreeGrafter"/>
</dbReference>
<evidence type="ECO:0000256" key="6">
    <source>
        <dbReference type="ARBA" id="ARBA00022576"/>
    </source>
</evidence>
<keyword evidence="5 10" id="KW-0963">Cytoplasm</keyword>
<dbReference type="InterPro" id="IPR029055">
    <property type="entry name" value="Ntn_hydrolases_N"/>
</dbReference>
<evidence type="ECO:0000256" key="1">
    <source>
        <dbReference type="ARBA" id="ARBA00001031"/>
    </source>
</evidence>
<dbReference type="CDD" id="cd05009">
    <property type="entry name" value="SIS_GlmS_GlmD_2"/>
    <property type="match status" value="1"/>
</dbReference>
<evidence type="ECO:0000256" key="10">
    <source>
        <dbReference type="HAMAP-Rule" id="MF_00164"/>
    </source>
</evidence>
<evidence type="ECO:0000259" key="12">
    <source>
        <dbReference type="PROSITE" id="PS51464"/>
    </source>
</evidence>
<dbReference type="CDD" id="cd00714">
    <property type="entry name" value="GFAT"/>
    <property type="match status" value="1"/>
</dbReference>
<dbReference type="Pfam" id="PF13522">
    <property type="entry name" value="GATase_6"/>
    <property type="match status" value="1"/>
</dbReference>
<evidence type="ECO:0000256" key="4">
    <source>
        <dbReference type="ARBA" id="ARBA00016090"/>
    </source>
</evidence>
<evidence type="ECO:0000259" key="11">
    <source>
        <dbReference type="PROSITE" id="PS51278"/>
    </source>
</evidence>
<dbReference type="GO" id="GO:0004360">
    <property type="term" value="F:glutamine-fructose-6-phosphate transaminase (isomerizing) activity"/>
    <property type="evidence" value="ECO:0007669"/>
    <property type="project" value="UniProtKB-UniRule"/>
</dbReference>
<dbReference type="FunFam" id="3.60.20.10:FF:000006">
    <property type="entry name" value="Glutamine--fructose-6-phosphate aminotransferase [isomerizing]"/>
    <property type="match status" value="1"/>
</dbReference>
<dbReference type="InterPro" id="IPR001347">
    <property type="entry name" value="SIS_dom"/>
</dbReference>
<feature type="active site" description="For Fru-6P isomerization activity" evidence="10">
    <location>
        <position position="599"/>
    </location>
</feature>
<comment type="subunit">
    <text evidence="10">Homodimer.</text>
</comment>
<feature type="domain" description="Glutamine amidotransferase type-2" evidence="11">
    <location>
        <begin position="2"/>
        <end position="217"/>
    </location>
</feature>
<dbReference type="HAMAP" id="MF_00164">
    <property type="entry name" value="GlmS"/>
    <property type="match status" value="1"/>
</dbReference>
<dbReference type="PANTHER" id="PTHR10937:SF0">
    <property type="entry name" value="GLUTAMINE--FRUCTOSE-6-PHOSPHATE TRANSAMINASE (ISOMERIZING)"/>
    <property type="match status" value="1"/>
</dbReference>
<evidence type="ECO:0000256" key="9">
    <source>
        <dbReference type="ARBA" id="ARBA00022962"/>
    </source>
</evidence>
<feature type="initiator methionine" description="Removed" evidence="10">
    <location>
        <position position="1"/>
    </location>
</feature>
<dbReference type="Pfam" id="PF01380">
    <property type="entry name" value="SIS"/>
    <property type="match status" value="2"/>
</dbReference>
<dbReference type="InterPro" id="IPR017932">
    <property type="entry name" value="GATase_2_dom"/>
</dbReference>
<dbReference type="SUPFAM" id="SSF53697">
    <property type="entry name" value="SIS domain"/>
    <property type="match status" value="1"/>
</dbReference>
<evidence type="ECO:0000313" key="14">
    <source>
        <dbReference type="Proteomes" id="UP000198788"/>
    </source>
</evidence>
<evidence type="ECO:0000256" key="3">
    <source>
        <dbReference type="ARBA" id="ARBA00012916"/>
    </source>
</evidence>
<dbReference type="InterPro" id="IPR046348">
    <property type="entry name" value="SIS_dom_sf"/>
</dbReference>
<dbReference type="InterPro" id="IPR005855">
    <property type="entry name" value="GFAT"/>
</dbReference>
<protein>
    <recommendedName>
        <fullName evidence="4 10">Glutamine--fructose-6-phosphate aminotransferase [isomerizing]</fullName>
        <ecNumber evidence="3 10">2.6.1.16</ecNumber>
    </recommendedName>
    <alternativeName>
        <fullName evidence="10">D-fructose-6-phosphate amidotransferase</fullName>
    </alternativeName>
    <alternativeName>
        <fullName evidence="10">GFAT</fullName>
    </alternativeName>
    <alternativeName>
        <fullName evidence="10">Glucosamine-6-phosphate synthase</fullName>
    </alternativeName>
    <alternativeName>
        <fullName evidence="10">Hexosephosphate aminotransferase</fullName>
    </alternativeName>
    <alternativeName>
        <fullName evidence="10">L-glutamine--D-fructose-6-phosphate amidotransferase</fullName>
    </alternativeName>
</protein>
<feature type="domain" description="SIS" evidence="12">
    <location>
        <begin position="453"/>
        <end position="594"/>
    </location>
</feature>
<proteinExistence type="inferred from homology"/>
<dbReference type="NCBIfam" id="NF001484">
    <property type="entry name" value="PRK00331.1"/>
    <property type="match status" value="1"/>
</dbReference>
<evidence type="ECO:0000256" key="2">
    <source>
        <dbReference type="ARBA" id="ARBA00004496"/>
    </source>
</evidence>
<comment type="function">
    <text evidence="10">Catalyzes the first step in hexosamine metabolism, converting fructose-6P into glucosamine-6P using glutamine as a nitrogen source.</text>
</comment>
<dbReference type="GO" id="GO:0006487">
    <property type="term" value="P:protein N-linked glycosylation"/>
    <property type="evidence" value="ECO:0007669"/>
    <property type="project" value="TreeGrafter"/>
</dbReference>
<dbReference type="OrthoDB" id="9761808at2"/>
<dbReference type="InterPro" id="IPR047084">
    <property type="entry name" value="GFAT_N"/>
</dbReference>
<dbReference type="PROSITE" id="PS51278">
    <property type="entry name" value="GATASE_TYPE_2"/>
    <property type="match status" value="1"/>
</dbReference>
<dbReference type="AlphaFoldDB" id="A0A1I6NTC7"/>
<dbReference type="EC" id="2.6.1.16" evidence="3 10"/>
<dbReference type="Gene3D" id="3.60.20.10">
    <property type="entry name" value="Glutamine Phosphoribosylpyrophosphate, subunit 1, domain 1"/>
    <property type="match status" value="1"/>
</dbReference>
<keyword evidence="9" id="KW-0315">Glutamine amidotransferase</keyword>
<dbReference type="PANTHER" id="PTHR10937">
    <property type="entry name" value="GLUCOSAMINE--FRUCTOSE-6-PHOSPHATE AMINOTRANSFERASE, ISOMERIZING"/>
    <property type="match status" value="1"/>
</dbReference>
<evidence type="ECO:0000256" key="5">
    <source>
        <dbReference type="ARBA" id="ARBA00022490"/>
    </source>
</evidence>
<dbReference type="InterPro" id="IPR035490">
    <property type="entry name" value="GlmS/FrlB_SIS"/>
</dbReference>
<feature type="active site" description="Nucleophile; for GATase activity" evidence="10">
    <location>
        <position position="2"/>
    </location>
</feature>
<evidence type="ECO:0000313" key="13">
    <source>
        <dbReference type="EMBL" id="SFS31119.1"/>
    </source>
</evidence>
<comment type="subcellular location">
    <subcellularLocation>
        <location evidence="2 10">Cytoplasm</location>
    </subcellularLocation>
</comment>
<organism evidence="13 14">
    <name type="scientific">Brevundimonas viscosa</name>
    <dbReference type="NCBI Taxonomy" id="871741"/>
    <lineage>
        <taxon>Bacteria</taxon>
        <taxon>Pseudomonadati</taxon>
        <taxon>Pseudomonadota</taxon>
        <taxon>Alphaproteobacteria</taxon>
        <taxon>Caulobacterales</taxon>
        <taxon>Caulobacteraceae</taxon>
        <taxon>Brevundimonas</taxon>
    </lineage>
</organism>
<keyword evidence="14" id="KW-1185">Reference proteome</keyword>
<keyword evidence="6 10" id="KW-0032">Aminotransferase</keyword>
<keyword evidence="7 10" id="KW-0808">Transferase</keyword>
<dbReference type="CDD" id="cd05008">
    <property type="entry name" value="SIS_GlmS_GlmD_1"/>
    <property type="match status" value="1"/>
</dbReference>
<keyword evidence="8" id="KW-0677">Repeat</keyword>
<gene>
    <name evidence="10" type="primary">glmS</name>
    <name evidence="13" type="ORF">SAMN05192570_0474</name>
</gene>
<dbReference type="GO" id="GO:0005975">
    <property type="term" value="P:carbohydrate metabolic process"/>
    <property type="evidence" value="ECO:0007669"/>
    <property type="project" value="UniProtKB-UniRule"/>
</dbReference>
<dbReference type="SUPFAM" id="SSF56235">
    <property type="entry name" value="N-terminal nucleophile aminohydrolases (Ntn hydrolases)"/>
    <property type="match status" value="1"/>
</dbReference>
<evidence type="ECO:0000256" key="8">
    <source>
        <dbReference type="ARBA" id="ARBA00022737"/>
    </source>
</evidence>
<comment type="catalytic activity">
    <reaction evidence="1 10">
        <text>D-fructose 6-phosphate + L-glutamine = D-glucosamine 6-phosphate + L-glutamate</text>
        <dbReference type="Rhea" id="RHEA:13237"/>
        <dbReference type="ChEBI" id="CHEBI:29985"/>
        <dbReference type="ChEBI" id="CHEBI:58359"/>
        <dbReference type="ChEBI" id="CHEBI:58725"/>
        <dbReference type="ChEBI" id="CHEBI:61527"/>
        <dbReference type="EC" id="2.6.1.16"/>
    </reaction>
</comment>
<dbReference type="Proteomes" id="UP000198788">
    <property type="component" value="Unassembled WGS sequence"/>
</dbReference>
<dbReference type="FunFam" id="3.40.50.10490:FF:000001">
    <property type="entry name" value="Glutamine--fructose-6-phosphate aminotransferase [isomerizing]"/>
    <property type="match status" value="1"/>
</dbReference>
<dbReference type="PROSITE" id="PS51464">
    <property type="entry name" value="SIS"/>
    <property type="match status" value="2"/>
</dbReference>
<sequence>MCGIIGVTGTGPAVPRLIDSLKRLEYRGYDSAGVAALVEGRIERRRAKGKIRELETVLAADPLESTIGIGHTRWATHGAPTTENAHPHKAGRVTLVHNGIIENFAELKGELAAEGRVFESQTDTEVVAHLLDRALNGGNDPVAAFKTVLDRLTGAYALAVLVEGEDGLIMGARRGSPLVVGWGEGEMYLGSDALAVGPFTQKISYLEEGDYVAVDRSGARMFDASGEAVDRPIVQVSASSALVEKGEYRHFMEKEIHEQPDSVQHTLSHYLDFVNGRVKPGEIDFAAVDRIQIVACGTAFYAGQIGRYAFERLAGLPCDVEIASEFRYRNPAVAPGTLAVAVSQSGETADTLASLSWCKANGLKTAALVNVHSSSMAREALVVWPTHAGPEIGVASTKAFTAQVAALLALAVTAGVQRGRIDPLIEGELVKALFEAPRLIAEAVQMDGALRGVAHELSKATDVLFLGRGAMFPLAMEGALKLKEISYIHAEGYAAGELKHGPIALVDELTPIVALAPLDEVFEKTASNLQEVAARGGPVIMIAPKAAPDPHGAGISRIDAPDCHPLIAPLVYAIPVQLLAYYTAVEKGTDVDQPRNLAKSVTVE</sequence>
<dbReference type="GO" id="GO:0006047">
    <property type="term" value="P:UDP-N-acetylglucosamine metabolic process"/>
    <property type="evidence" value="ECO:0007669"/>
    <property type="project" value="TreeGrafter"/>
</dbReference>
<dbReference type="NCBIfam" id="TIGR01135">
    <property type="entry name" value="glmS"/>
    <property type="match status" value="1"/>
</dbReference>
<dbReference type="GO" id="GO:0006002">
    <property type="term" value="P:fructose 6-phosphate metabolic process"/>
    <property type="evidence" value="ECO:0007669"/>
    <property type="project" value="TreeGrafter"/>
</dbReference>
<dbReference type="EMBL" id="FOZV01000001">
    <property type="protein sequence ID" value="SFS31119.1"/>
    <property type="molecule type" value="Genomic_DNA"/>
</dbReference>
<dbReference type="Gene3D" id="3.40.50.10490">
    <property type="entry name" value="Glucose-6-phosphate isomerase like protein, domain 1"/>
    <property type="match status" value="2"/>
</dbReference>
<dbReference type="STRING" id="871741.SAMN05192570_0474"/>
<dbReference type="RefSeq" id="WP_092306359.1">
    <property type="nucleotide sequence ID" value="NZ_FOZV01000001.1"/>
</dbReference>
<evidence type="ECO:0000256" key="7">
    <source>
        <dbReference type="ARBA" id="ARBA00022679"/>
    </source>
</evidence>
<accession>A0A1I6NTC7</accession>
<reference evidence="14" key="1">
    <citation type="submission" date="2016-10" db="EMBL/GenBank/DDBJ databases">
        <authorList>
            <person name="Varghese N."/>
            <person name="Submissions S."/>
        </authorList>
    </citation>
    <scope>NUCLEOTIDE SEQUENCE [LARGE SCALE GENOMIC DNA]</scope>
    <source>
        <strain evidence="14">CGMCC 1.10683</strain>
    </source>
</reference>
<feature type="domain" description="SIS" evidence="12">
    <location>
        <begin position="281"/>
        <end position="420"/>
    </location>
</feature>